<dbReference type="AlphaFoldDB" id="A0A1E5PXF1"/>
<accession>A0A1E5PXF1</accession>
<sequence>MTYPVDHTGHEQHPLLRQQVRDIASKCVGVLDAVTHETHSDGRVVRLAHVRPVSGIAWTTHADNVEPAGDSR</sequence>
<organism evidence="1 2">
    <name type="scientific">Streptomyces subrutilus</name>
    <dbReference type="NCBI Taxonomy" id="36818"/>
    <lineage>
        <taxon>Bacteria</taxon>
        <taxon>Bacillati</taxon>
        <taxon>Actinomycetota</taxon>
        <taxon>Actinomycetes</taxon>
        <taxon>Kitasatosporales</taxon>
        <taxon>Streptomycetaceae</taxon>
        <taxon>Streptomyces</taxon>
    </lineage>
</organism>
<dbReference type="Proteomes" id="UP000095705">
    <property type="component" value="Unassembled WGS sequence"/>
</dbReference>
<reference evidence="1 2" key="1">
    <citation type="submission" date="2016-08" db="EMBL/GenBank/DDBJ databases">
        <title>The complete genome of Streptomyces subrutilus 10-1-1.</title>
        <authorList>
            <person name="Chen X."/>
        </authorList>
    </citation>
    <scope>NUCLEOTIDE SEQUENCE [LARGE SCALE GENOMIC DNA]</scope>
    <source>
        <strain evidence="1 2">10-1-1</strain>
    </source>
</reference>
<dbReference type="EMBL" id="MEHK01000001">
    <property type="protein sequence ID" value="OEJ34186.1"/>
    <property type="molecule type" value="Genomic_DNA"/>
</dbReference>
<evidence type="ECO:0000313" key="2">
    <source>
        <dbReference type="Proteomes" id="UP000095705"/>
    </source>
</evidence>
<evidence type="ECO:0000313" key="1">
    <source>
        <dbReference type="EMBL" id="OEJ34186.1"/>
    </source>
</evidence>
<keyword evidence="2" id="KW-1185">Reference proteome</keyword>
<name>A0A1E5PXF1_9ACTN</name>
<proteinExistence type="predicted"/>
<dbReference type="OrthoDB" id="8811470at2"/>
<comment type="caution">
    <text evidence="1">The sequence shown here is derived from an EMBL/GenBank/DDBJ whole genome shotgun (WGS) entry which is preliminary data.</text>
</comment>
<dbReference type="RefSeq" id="WP_069922380.1">
    <property type="nucleotide sequence ID" value="NZ_MEHK01000001.1"/>
</dbReference>
<gene>
    <name evidence="1" type="ORF">BGK67_25160</name>
</gene>
<protein>
    <submittedName>
        <fullName evidence="1">Uncharacterized protein</fullName>
    </submittedName>
</protein>